<feature type="non-terminal residue" evidence="7">
    <location>
        <position position="1208"/>
    </location>
</feature>
<feature type="compositionally biased region" description="Basic and acidic residues" evidence="5">
    <location>
        <begin position="649"/>
        <end position="666"/>
    </location>
</feature>
<feature type="compositionally biased region" description="Low complexity" evidence="5">
    <location>
        <begin position="454"/>
        <end position="476"/>
    </location>
</feature>
<name>A0A7L0K489_CHATO</name>
<dbReference type="InterPro" id="IPR007797">
    <property type="entry name" value="AF4/FMR2"/>
</dbReference>
<dbReference type="EMBL" id="VXAL01011667">
    <property type="protein sequence ID" value="NXK51518.1"/>
    <property type="molecule type" value="Genomic_DNA"/>
</dbReference>
<feature type="compositionally biased region" description="Pro residues" evidence="5">
    <location>
        <begin position="856"/>
        <end position="868"/>
    </location>
</feature>
<keyword evidence="3" id="KW-0597">Phosphoprotein</keyword>
<evidence type="ECO:0000256" key="5">
    <source>
        <dbReference type="SAM" id="MobiDB-lite"/>
    </source>
</evidence>
<evidence type="ECO:0000256" key="4">
    <source>
        <dbReference type="ARBA" id="ARBA00023242"/>
    </source>
</evidence>
<feature type="compositionally biased region" description="Pro residues" evidence="5">
    <location>
        <begin position="116"/>
        <end position="127"/>
    </location>
</feature>
<feature type="region of interest" description="Disordered" evidence="5">
    <location>
        <begin position="1086"/>
        <end position="1109"/>
    </location>
</feature>
<feature type="compositionally biased region" description="Polar residues" evidence="5">
    <location>
        <begin position="696"/>
        <end position="714"/>
    </location>
</feature>
<feature type="region of interest" description="Disordered" evidence="5">
    <location>
        <begin position="213"/>
        <end position="315"/>
    </location>
</feature>
<feature type="compositionally biased region" description="Basic and acidic residues" evidence="5">
    <location>
        <begin position="306"/>
        <end position="315"/>
    </location>
</feature>
<dbReference type="Pfam" id="PF18876">
    <property type="entry name" value="AFF4_CHD"/>
    <property type="match status" value="1"/>
</dbReference>
<dbReference type="GO" id="GO:0032783">
    <property type="term" value="C:super elongation complex"/>
    <property type="evidence" value="ECO:0007669"/>
    <property type="project" value="TreeGrafter"/>
</dbReference>
<comment type="similarity">
    <text evidence="2">Belongs to the AF4 family.</text>
</comment>
<keyword evidence="8" id="KW-1185">Reference proteome</keyword>
<feature type="domain" description="AF4/FMR2 C-terminal homology" evidence="6">
    <location>
        <begin position="943"/>
        <end position="1207"/>
    </location>
</feature>
<feature type="compositionally biased region" description="Basic and acidic residues" evidence="5">
    <location>
        <begin position="89"/>
        <end position="100"/>
    </location>
</feature>
<evidence type="ECO:0000256" key="3">
    <source>
        <dbReference type="ARBA" id="ARBA00022553"/>
    </source>
</evidence>
<dbReference type="PANTHER" id="PTHR10528">
    <property type="entry name" value="AF4/FMR2 FAMILY MEMBER"/>
    <property type="match status" value="1"/>
</dbReference>
<reference evidence="7 8" key="1">
    <citation type="submission" date="2019-09" db="EMBL/GenBank/DDBJ databases">
        <title>Bird 10,000 Genomes (B10K) Project - Family phase.</title>
        <authorList>
            <person name="Zhang G."/>
        </authorList>
    </citation>
    <scope>NUCLEOTIDE SEQUENCE [LARGE SCALE GENOMIC DNA]</scope>
    <source>
        <strain evidence="7">B10K-DU-011-36</strain>
        <tissue evidence="7">Muscle</tissue>
    </source>
</reference>
<dbReference type="Pfam" id="PF18875">
    <property type="entry name" value="AF4_int"/>
    <property type="match status" value="1"/>
</dbReference>
<dbReference type="Pfam" id="PF05110">
    <property type="entry name" value="AF-4"/>
    <property type="match status" value="1"/>
</dbReference>
<evidence type="ECO:0000259" key="6">
    <source>
        <dbReference type="Pfam" id="PF18876"/>
    </source>
</evidence>
<evidence type="ECO:0000313" key="7">
    <source>
        <dbReference type="EMBL" id="NXK51518.1"/>
    </source>
</evidence>
<feature type="compositionally biased region" description="Basic and acidic residues" evidence="5">
    <location>
        <begin position="611"/>
        <end position="641"/>
    </location>
</feature>
<feature type="region of interest" description="Disordered" evidence="5">
    <location>
        <begin position="758"/>
        <end position="949"/>
    </location>
</feature>
<feature type="compositionally biased region" description="Polar residues" evidence="5">
    <location>
        <begin position="393"/>
        <end position="403"/>
    </location>
</feature>
<dbReference type="AlphaFoldDB" id="A0A7L0K489"/>
<feature type="region of interest" description="Disordered" evidence="5">
    <location>
        <begin position="84"/>
        <end position="191"/>
    </location>
</feature>
<feature type="compositionally biased region" description="Basic and acidic residues" evidence="5">
    <location>
        <begin position="529"/>
        <end position="545"/>
    </location>
</feature>
<dbReference type="GO" id="GO:0010468">
    <property type="term" value="P:regulation of gene expression"/>
    <property type="evidence" value="ECO:0007669"/>
    <property type="project" value="InterPro"/>
</dbReference>
<feature type="region of interest" description="Disordered" evidence="5">
    <location>
        <begin position="365"/>
        <end position="726"/>
    </location>
</feature>
<proteinExistence type="inferred from homology"/>
<dbReference type="PANTHER" id="PTHR10528:SF6">
    <property type="entry name" value="AF4_FMR2 FAMILY MEMBER 1"/>
    <property type="match status" value="1"/>
</dbReference>
<comment type="subcellular location">
    <subcellularLocation>
        <location evidence="1">Nucleus</location>
    </subcellularLocation>
</comment>
<accession>A0A7L0K489</accession>
<dbReference type="Gene3D" id="6.10.250.2670">
    <property type="match status" value="1"/>
</dbReference>
<feature type="compositionally biased region" description="Polar residues" evidence="5">
    <location>
        <begin position="410"/>
        <end position="420"/>
    </location>
</feature>
<organism evidence="7 8">
    <name type="scientific">Chauna torquata</name>
    <name type="common">Southern screamer</name>
    <dbReference type="NCBI Taxonomy" id="30388"/>
    <lineage>
        <taxon>Eukaryota</taxon>
        <taxon>Metazoa</taxon>
        <taxon>Chordata</taxon>
        <taxon>Craniata</taxon>
        <taxon>Vertebrata</taxon>
        <taxon>Euteleostomi</taxon>
        <taxon>Archelosauria</taxon>
        <taxon>Archosauria</taxon>
        <taxon>Dinosauria</taxon>
        <taxon>Saurischia</taxon>
        <taxon>Theropoda</taxon>
        <taxon>Coelurosauria</taxon>
        <taxon>Aves</taxon>
        <taxon>Neognathae</taxon>
        <taxon>Galloanserae</taxon>
        <taxon>Anseriformes</taxon>
        <taxon>Anhimidae</taxon>
        <taxon>Chauna</taxon>
    </lineage>
</organism>
<evidence type="ECO:0000256" key="1">
    <source>
        <dbReference type="ARBA" id="ARBA00004123"/>
    </source>
</evidence>
<feature type="compositionally biased region" description="Polar residues" evidence="5">
    <location>
        <begin position="883"/>
        <end position="903"/>
    </location>
</feature>
<dbReference type="Proteomes" id="UP000537522">
    <property type="component" value="Unassembled WGS sequence"/>
</dbReference>
<gene>
    <name evidence="7" type="primary">Aff1</name>
    <name evidence="7" type="ORF">CHATOR_R00279</name>
</gene>
<comment type="caution">
    <text evidence="7">The sequence shown here is derived from an EMBL/GenBank/DDBJ whole genome shotgun (WGS) entry which is preliminary data.</text>
</comment>
<keyword evidence="4" id="KW-0539">Nucleus</keyword>
<feature type="compositionally biased region" description="Polar residues" evidence="5">
    <location>
        <begin position="216"/>
        <end position="242"/>
    </location>
</feature>
<feature type="compositionally biased region" description="Low complexity" evidence="5">
    <location>
        <begin position="142"/>
        <end position="158"/>
    </location>
</feature>
<dbReference type="InterPro" id="IPR043640">
    <property type="entry name" value="AF4/FMR2_CHD"/>
</dbReference>
<protein>
    <submittedName>
        <fullName evidence="7">AFF1 protein</fullName>
    </submittedName>
</protein>
<evidence type="ECO:0000313" key="8">
    <source>
        <dbReference type="Proteomes" id="UP000537522"/>
    </source>
</evidence>
<feature type="compositionally biased region" description="Basic and acidic residues" evidence="5">
    <location>
        <begin position="772"/>
        <end position="827"/>
    </location>
</feature>
<evidence type="ECO:0000256" key="2">
    <source>
        <dbReference type="ARBA" id="ARBA00007354"/>
    </source>
</evidence>
<feature type="non-terminal residue" evidence="7">
    <location>
        <position position="1"/>
    </location>
</feature>
<dbReference type="InterPro" id="IPR043639">
    <property type="entry name" value="AF4_int"/>
</dbReference>
<sequence length="1208" mass="133581">SLYNEDRNLLRIRERERRNQEALQERDKFTENTPLFAEPYKTNKEDELSSRIQNMLGNYEEVKELISTKCHQNLIGIPKSIAPLIPQGKPDRPFFPEKTSHTLPSSFHHASRHPHMGPPVVAPPPPSHSIHYQKAQSRTEPASGLHAKSHSLSSSRSQGQEHSRGGQESHAGSRHKRIDRRTAGEGRANEPQASLLELSPLLSSLSTPVAPLSPLHSSQHINSRSQNSSKSRGLTYTQTKSPQDLVAGSQENESRDNSAVTLTGTTQPSSQTFPPPLPSKTSAMQQKPTAYVRPMDGQDQAPIESPELKPLPEEYHGEPYEKISDLKANAKAKLSKLKIPSEPIEQTFPSDVQCVEEILKEMTHSWPPPLTAIHTPSTAEPSKFPFPAKESQHVGSVAQNQKQYDAPSKTLPSSQPRTSMLQDDLQLSDSEDSGDDQVVEKPPSSFAPPSALQSQPESVASAHSSSPESGSTSDSDSSSDSETESSSSDSEANDPPRVSAPEPDPPTSNKWQLDNWLTKVNPPAVPTESPRETAHTDGREEDKEQGQCINSSSSREHTEPREPHHKSSIRAARAPQDAHLPTKRNCQKSPVRAEEPSQRQTVGIKRPSKPPVHEGPKGALKVESEPGPYEVRDQSSRDKPKVKTKGRPKSSEQKELKPRLQELPENRKHKSSHQASAKALLDPKPPRDVLVGSAQEHLTVSPLRQGQGTTPTRTSGHRSAAMVREDFHKEKLPLPIREKKLLSPVRDLPVPHSLMVKIDLPLLSRVPQPPGKDSHQERAEAKELPGARGQDMERKNTDTPDKSFKKRKREMEKEIDRKKTKSDKETKSLQSSTNKDSNKLKAPKPSFETQKKDLLLPPPLPPMSPAHPAPKLTKMAQKRPRSENGQLPATENNTARDTSNQKDPLSAKHKKVERKHLEQAKGNKGSAGDVTNPFPVPSLPNGTSKPRRPQVKFEKQLPMEYHIEEAKRLKHKADAMTDKTGKAFQYLDAALSFIEYGIALESDALVPKSAYSIFADTIDLIKFIMTLKPFTDASASSHEKIFAVLCMRCQSLLHMAMFRYKKDTAIKYSRILNDHFKSSSRVTQAPSPCVARSTGMPSPHSPMPSPAGSVSSQLGSNASNCGGNSIGSSVTIPYNIPSITCSYVNITSYILYAYDIWEQADALARKNKEFFAELSTAVCPLALNSSMTELVHYSRQGLQWLRLETNTP</sequence>